<evidence type="ECO:0000313" key="8">
    <source>
        <dbReference type="Proteomes" id="UP001246372"/>
    </source>
</evidence>
<dbReference type="InterPro" id="IPR000286">
    <property type="entry name" value="HDACs"/>
</dbReference>
<evidence type="ECO:0000256" key="1">
    <source>
        <dbReference type="ARBA" id="ARBA00001947"/>
    </source>
</evidence>
<dbReference type="PRINTS" id="PR01270">
    <property type="entry name" value="HDASUPER"/>
</dbReference>
<evidence type="ECO:0000256" key="3">
    <source>
        <dbReference type="ARBA" id="ARBA00022723"/>
    </source>
</evidence>
<dbReference type="Pfam" id="PF00850">
    <property type="entry name" value="Hist_deacetyl"/>
    <property type="match status" value="1"/>
</dbReference>
<comment type="caution">
    <text evidence="7">The sequence shown here is derived from an EMBL/GenBank/DDBJ whole genome shotgun (WGS) entry which is preliminary data.</text>
</comment>
<evidence type="ECO:0000256" key="4">
    <source>
        <dbReference type="ARBA" id="ARBA00022801"/>
    </source>
</evidence>
<keyword evidence="4" id="KW-0378">Hydrolase</keyword>
<organism evidence="7 8">
    <name type="scientific">Roseateles aquae</name>
    <dbReference type="NCBI Taxonomy" id="3077235"/>
    <lineage>
        <taxon>Bacteria</taxon>
        <taxon>Pseudomonadati</taxon>
        <taxon>Pseudomonadota</taxon>
        <taxon>Betaproteobacteria</taxon>
        <taxon>Burkholderiales</taxon>
        <taxon>Sphaerotilaceae</taxon>
        <taxon>Roseateles</taxon>
    </lineage>
</organism>
<dbReference type="Gene3D" id="3.40.800.20">
    <property type="entry name" value="Histone deacetylase domain"/>
    <property type="match status" value="1"/>
</dbReference>
<dbReference type="RefSeq" id="WP_315649444.1">
    <property type="nucleotide sequence ID" value="NZ_JAVXZY010000002.1"/>
</dbReference>
<evidence type="ECO:0000313" key="7">
    <source>
        <dbReference type="EMBL" id="MDT8998950.1"/>
    </source>
</evidence>
<keyword evidence="3" id="KW-0479">Metal-binding</keyword>
<dbReference type="CDD" id="cd10001">
    <property type="entry name" value="HDAC_classII_APAH"/>
    <property type="match status" value="1"/>
</dbReference>
<accession>A0ABU3P8P9</accession>
<dbReference type="PANTHER" id="PTHR10625">
    <property type="entry name" value="HISTONE DEACETYLASE HDAC1-RELATED"/>
    <property type="match status" value="1"/>
</dbReference>
<comment type="cofactor">
    <cofactor evidence="1">
        <name>Zn(2+)</name>
        <dbReference type="ChEBI" id="CHEBI:29105"/>
    </cofactor>
</comment>
<reference evidence="7" key="1">
    <citation type="submission" date="2023-09" db="EMBL/GenBank/DDBJ databases">
        <title>Paucibacter sp. APW11 Genome sequencing and assembly.</title>
        <authorList>
            <person name="Kim I."/>
        </authorList>
    </citation>
    <scope>NUCLEOTIDE SEQUENCE</scope>
    <source>
        <strain evidence="7">APW11</strain>
    </source>
</reference>
<protein>
    <submittedName>
        <fullName evidence="7">Histone deacetylase family protein</fullName>
    </submittedName>
</protein>
<feature type="domain" description="Histone deacetylase" evidence="6">
    <location>
        <begin position="28"/>
        <end position="338"/>
    </location>
</feature>
<proteinExistence type="inferred from homology"/>
<dbReference type="PANTHER" id="PTHR10625:SF17">
    <property type="entry name" value="HISTONE DEACETYLASE 8"/>
    <property type="match status" value="1"/>
</dbReference>
<dbReference type="SUPFAM" id="SSF52768">
    <property type="entry name" value="Arginase/deacetylase"/>
    <property type="match status" value="1"/>
</dbReference>
<dbReference type="EMBL" id="JAVXZY010000002">
    <property type="protein sequence ID" value="MDT8998950.1"/>
    <property type="molecule type" value="Genomic_DNA"/>
</dbReference>
<dbReference type="InterPro" id="IPR023696">
    <property type="entry name" value="Ureohydrolase_dom_sf"/>
</dbReference>
<dbReference type="Proteomes" id="UP001246372">
    <property type="component" value="Unassembled WGS sequence"/>
</dbReference>
<evidence type="ECO:0000256" key="2">
    <source>
        <dbReference type="ARBA" id="ARBA00005947"/>
    </source>
</evidence>
<keyword evidence="5" id="KW-0862">Zinc</keyword>
<dbReference type="InterPro" id="IPR037138">
    <property type="entry name" value="His_deacetylse_dom_sf"/>
</dbReference>
<sequence length="345" mass="37449">MKTVYNHHHGEHAATKEFFRGRLVEAFEVPARADYIHAAIVEARLGELLAPVDHGLAPLQRVHSGAYLRFIEGAHAEWLALGGEGEAFPAVWPVRSLRSDVEPQSFAARMGLYSMDSGTPLTAGSWSAAYWGAQASLTALDLVLAGERAAYCLTRPPGHHAGADFFGGYCFINNAAVAAQAALDAGRERVAILDVDYHHGNGTQAIFYERADVFYASIHGDPQTEYPFFLGHADEHGAGAGLGFNANFPLPSGASNERWFEAFERALVQLNAHAPELLIVSLGVDTYGGDPISHFKLDEPEFRRIGQTLHGLQLPTLFLQEGGYATEAIGRNVLAVLQGFEELVR</sequence>
<gene>
    <name evidence="7" type="ORF">RQP53_06680</name>
</gene>
<keyword evidence="8" id="KW-1185">Reference proteome</keyword>
<evidence type="ECO:0000256" key="5">
    <source>
        <dbReference type="ARBA" id="ARBA00022833"/>
    </source>
</evidence>
<name>A0ABU3P8P9_9BURK</name>
<dbReference type="InterPro" id="IPR023801">
    <property type="entry name" value="His_deacetylse_dom"/>
</dbReference>
<comment type="similarity">
    <text evidence="2">Belongs to the histone deacetylase family.</text>
</comment>
<evidence type="ECO:0000259" key="6">
    <source>
        <dbReference type="Pfam" id="PF00850"/>
    </source>
</evidence>